<dbReference type="InterPro" id="IPR012677">
    <property type="entry name" value="Nucleotide-bd_a/b_plait_sf"/>
</dbReference>
<name>A0AAD5XC99_9FUNG</name>
<proteinExistence type="inferred from homology"/>
<keyword evidence="4" id="KW-1185">Reference proteome</keyword>
<dbReference type="InterPro" id="IPR000504">
    <property type="entry name" value="RRM_dom"/>
</dbReference>
<evidence type="ECO:0000256" key="1">
    <source>
        <dbReference type="RuleBase" id="RU367108"/>
    </source>
</evidence>
<keyword evidence="1" id="KW-0999">Mitochondrion inner membrane</keyword>
<comment type="subcellular location">
    <subcellularLocation>
        <location evidence="1">Mitochondrion inner membrane</location>
        <topology evidence="1">Single-pass membrane protein</topology>
    </subcellularLocation>
</comment>
<keyword evidence="1" id="KW-0472">Membrane</keyword>
<accession>A0AAD5XC99</accession>
<organism evidence="3 4">
    <name type="scientific">Physocladia obscura</name>
    <dbReference type="NCBI Taxonomy" id="109957"/>
    <lineage>
        <taxon>Eukaryota</taxon>
        <taxon>Fungi</taxon>
        <taxon>Fungi incertae sedis</taxon>
        <taxon>Chytridiomycota</taxon>
        <taxon>Chytridiomycota incertae sedis</taxon>
        <taxon>Chytridiomycetes</taxon>
        <taxon>Chytridiales</taxon>
        <taxon>Chytriomycetaceae</taxon>
        <taxon>Physocladia</taxon>
    </lineage>
</organism>
<evidence type="ECO:0000259" key="2">
    <source>
        <dbReference type="Pfam" id="PF00076"/>
    </source>
</evidence>
<dbReference type="InterPro" id="IPR035979">
    <property type="entry name" value="RBD_domain_sf"/>
</dbReference>
<dbReference type="Gene3D" id="3.30.70.330">
    <property type="match status" value="1"/>
</dbReference>
<dbReference type="InterPro" id="IPR039627">
    <property type="entry name" value="Yme2_C"/>
</dbReference>
<dbReference type="GO" id="GO:0003723">
    <property type="term" value="F:RNA binding"/>
    <property type="evidence" value="ECO:0007669"/>
    <property type="project" value="UniProtKB-UniRule"/>
</dbReference>
<dbReference type="Proteomes" id="UP001211907">
    <property type="component" value="Unassembled WGS sequence"/>
</dbReference>
<evidence type="ECO:0000313" key="4">
    <source>
        <dbReference type="Proteomes" id="UP001211907"/>
    </source>
</evidence>
<dbReference type="Pfam" id="PF00076">
    <property type="entry name" value="RRM_1"/>
    <property type="match status" value="1"/>
</dbReference>
<comment type="similarity">
    <text evidence="1">Belongs to the YME2 family.</text>
</comment>
<dbReference type="SUPFAM" id="SSF54928">
    <property type="entry name" value="RNA-binding domain, RBD"/>
    <property type="match status" value="1"/>
</dbReference>
<dbReference type="GO" id="GO:0005743">
    <property type="term" value="C:mitochondrial inner membrane"/>
    <property type="evidence" value="ECO:0007669"/>
    <property type="project" value="UniProtKB-SubCell"/>
</dbReference>
<gene>
    <name evidence="3" type="primary">YME2_3</name>
    <name evidence="3" type="ORF">HK100_012734</name>
</gene>
<comment type="function">
    <text evidence="1">Plays a role in maintaining the mitochondrial genome and in controlling the mtDNA escape. Involved in the regulation of mtDNA nucleotide structure and number. May have a dispensable role in early maturation of pre-rRNA.</text>
</comment>
<dbReference type="PANTHER" id="PTHR32198:SF2">
    <property type="entry name" value="MITOCHONDRIAL ESCAPE PROTEIN 2"/>
    <property type="match status" value="1"/>
</dbReference>
<feature type="non-terminal residue" evidence="3">
    <location>
        <position position="282"/>
    </location>
</feature>
<keyword evidence="1" id="KW-0507">mRNA processing</keyword>
<dbReference type="AlphaFoldDB" id="A0AAD5XC99"/>
<dbReference type="EMBL" id="JADGJH010000952">
    <property type="protein sequence ID" value="KAJ3120591.1"/>
    <property type="molecule type" value="Genomic_DNA"/>
</dbReference>
<keyword evidence="1" id="KW-0694">RNA-binding</keyword>
<sequence length="282" mass="31529">MATNLRRIIAASFSTNMKTNAAFSPKRWSSIIPNNKPLSFAAIANTFRFSTTSSSASASNDNDANNDIALAMWFEGVYPVKLSRWDPRHVWARYNATQLKDSAKKEVIPPAETFKGKFTYLNSVSSIKEGGLLVRFLYEGDKKDAFETIEKFIENKGIRSFMVGGSKIKSHPVEGVPWIEDLASSIPSARINLSFQGPELSTEQLYNEFRKFGKIDTINIQQTAKDSPKDGHIEYLSSKAATSARVCMNGKIVGSTRILVSYEPALRRGIIFNYIRDHPRIS</sequence>
<dbReference type="PANTHER" id="PTHR32198">
    <property type="entry name" value="MITOCHONDRIAL ESCAPE PROTEIN 2"/>
    <property type="match status" value="1"/>
</dbReference>
<evidence type="ECO:0000313" key="3">
    <source>
        <dbReference type="EMBL" id="KAJ3120591.1"/>
    </source>
</evidence>
<comment type="caution">
    <text evidence="3">The sequence shown here is derived from an EMBL/GenBank/DDBJ whole genome shotgun (WGS) entry which is preliminary data.</text>
</comment>
<dbReference type="GO" id="GO:0006397">
    <property type="term" value="P:mRNA processing"/>
    <property type="evidence" value="ECO:0007669"/>
    <property type="project" value="UniProtKB-UniRule"/>
</dbReference>
<keyword evidence="1" id="KW-0496">Mitochondrion</keyword>
<reference evidence="3" key="1">
    <citation type="submission" date="2020-05" db="EMBL/GenBank/DDBJ databases">
        <title>Phylogenomic resolution of chytrid fungi.</title>
        <authorList>
            <person name="Stajich J.E."/>
            <person name="Amses K."/>
            <person name="Simmons R."/>
            <person name="Seto K."/>
            <person name="Myers J."/>
            <person name="Bonds A."/>
            <person name="Quandt C.A."/>
            <person name="Barry K."/>
            <person name="Liu P."/>
            <person name="Grigoriev I."/>
            <person name="Longcore J.E."/>
            <person name="James T.Y."/>
        </authorList>
    </citation>
    <scope>NUCLEOTIDE SEQUENCE</scope>
    <source>
        <strain evidence="3">JEL0513</strain>
    </source>
</reference>
<protein>
    <recommendedName>
        <fullName evidence="1">Mitochondrial escape protein 2</fullName>
    </recommendedName>
</protein>
<feature type="domain" description="RRM" evidence="2">
    <location>
        <begin position="198"/>
        <end position="258"/>
    </location>
</feature>